<dbReference type="Proteomes" id="UP001595751">
    <property type="component" value="Unassembled WGS sequence"/>
</dbReference>
<dbReference type="RefSeq" id="WP_290290553.1">
    <property type="nucleotide sequence ID" value="NZ_CP047211.1"/>
</dbReference>
<feature type="compositionally biased region" description="Low complexity" evidence="3">
    <location>
        <begin position="252"/>
        <end position="295"/>
    </location>
</feature>
<accession>A0ABV7ZP55</accession>
<organism evidence="4 5">
    <name type="scientific">Corynebacterium hansenii</name>
    <dbReference type="NCBI Taxonomy" id="394964"/>
    <lineage>
        <taxon>Bacteria</taxon>
        <taxon>Bacillati</taxon>
        <taxon>Actinomycetota</taxon>
        <taxon>Actinomycetes</taxon>
        <taxon>Mycobacteriales</taxon>
        <taxon>Corynebacteriaceae</taxon>
        <taxon>Corynebacterium</taxon>
    </lineage>
</organism>
<proteinExistence type="inferred from homology"/>
<comment type="similarity">
    <text evidence="1">Belongs to the PspA/Vipp/IM30 family.</text>
</comment>
<evidence type="ECO:0000256" key="3">
    <source>
        <dbReference type="SAM" id="MobiDB-lite"/>
    </source>
</evidence>
<reference evidence="5" key="1">
    <citation type="journal article" date="2019" name="Int. J. Syst. Evol. Microbiol.">
        <title>The Global Catalogue of Microorganisms (GCM) 10K type strain sequencing project: providing services to taxonomists for standard genome sequencing and annotation.</title>
        <authorList>
            <consortium name="The Broad Institute Genomics Platform"/>
            <consortium name="The Broad Institute Genome Sequencing Center for Infectious Disease"/>
            <person name="Wu L."/>
            <person name="Ma J."/>
        </authorList>
    </citation>
    <scope>NUCLEOTIDE SEQUENCE [LARGE SCALE GENOMIC DNA]</scope>
    <source>
        <strain evidence="5">CCUG 53252</strain>
    </source>
</reference>
<gene>
    <name evidence="4" type="ORF">ACFORJ_05205</name>
</gene>
<feature type="coiled-coil region" evidence="2">
    <location>
        <begin position="27"/>
        <end position="82"/>
    </location>
</feature>
<dbReference type="EMBL" id="JBHRZN010000001">
    <property type="protein sequence ID" value="MFC3849559.1"/>
    <property type="molecule type" value="Genomic_DNA"/>
</dbReference>
<feature type="coiled-coil region" evidence="2">
    <location>
        <begin position="130"/>
        <end position="164"/>
    </location>
</feature>
<sequence length="316" mass="33573">MANPFSKGWKYMMSSFDKKIEDNADPKVQIHQAAEAAREQHRQIQEQAASVIGNRNQLEMTLSRLRKESEKLTANARTAVQQADAARAAGDEAKAREFENSAEIFASQLVSVETEIEQTTEMHAQAVTAAEEAQHQAKQSQARYEQIKSQIRELESQADQAKMQEATSRTLEGMQGVANDPNVPTLEGVREKIESRYANALGAQELAQNSHAGRMAEIEASGADARADARLAEIRAQMAKEAGDKELGKGTAGELEAGAETGAEAKPGADAGSEAGATETAADSKAAPGADAGVTDVDDADVTVEDPGAGDGKHRA</sequence>
<feature type="region of interest" description="Disordered" evidence="3">
    <location>
        <begin position="240"/>
        <end position="316"/>
    </location>
</feature>
<dbReference type="InterPro" id="IPR007157">
    <property type="entry name" value="PspA_VIPP1"/>
</dbReference>
<protein>
    <submittedName>
        <fullName evidence="4">PspA/IM30 family protein</fullName>
    </submittedName>
</protein>
<comment type="caution">
    <text evidence="4">The sequence shown here is derived from an EMBL/GenBank/DDBJ whole genome shotgun (WGS) entry which is preliminary data.</text>
</comment>
<dbReference type="Pfam" id="PF04012">
    <property type="entry name" value="PspA_IM30"/>
    <property type="match status" value="1"/>
</dbReference>
<evidence type="ECO:0000313" key="5">
    <source>
        <dbReference type="Proteomes" id="UP001595751"/>
    </source>
</evidence>
<keyword evidence="2" id="KW-0175">Coiled coil</keyword>
<keyword evidence="5" id="KW-1185">Reference proteome</keyword>
<evidence type="ECO:0000256" key="1">
    <source>
        <dbReference type="ARBA" id="ARBA00043985"/>
    </source>
</evidence>
<evidence type="ECO:0000313" key="4">
    <source>
        <dbReference type="EMBL" id="MFC3849559.1"/>
    </source>
</evidence>
<evidence type="ECO:0000256" key="2">
    <source>
        <dbReference type="SAM" id="Coils"/>
    </source>
</evidence>
<name>A0ABV7ZP55_9CORY</name>